<dbReference type="SUPFAM" id="SSF55874">
    <property type="entry name" value="ATPase domain of HSP90 chaperone/DNA topoisomerase II/histidine kinase"/>
    <property type="match status" value="1"/>
</dbReference>
<feature type="domain" description="Histidine kinase" evidence="13">
    <location>
        <begin position="490"/>
        <end position="715"/>
    </location>
</feature>
<dbReference type="InterPro" id="IPR003594">
    <property type="entry name" value="HATPase_dom"/>
</dbReference>
<comment type="caution">
    <text evidence="15">The sequence shown here is derived from an EMBL/GenBank/DDBJ whole genome shotgun (WGS) entry which is preliminary data.</text>
</comment>
<evidence type="ECO:0000313" key="16">
    <source>
        <dbReference type="Proteomes" id="UP000838672"/>
    </source>
</evidence>
<dbReference type="Gene3D" id="3.30.565.10">
    <property type="entry name" value="Histidine kinase-like ATPase, C-terminal domain"/>
    <property type="match status" value="1"/>
</dbReference>
<dbReference type="RefSeq" id="WP_237465290.1">
    <property type="nucleotide sequence ID" value="NZ_CAKLDI010000001.1"/>
</dbReference>
<dbReference type="SUPFAM" id="SSF52172">
    <property type="entry name" value="CheY-like"/>
    <property type="match status" value="1"/>
</dbReference>
<accession>A0ABN8DS95</accession>
<keyword evidence="7" id="KW-0378">Hydrolase</keyword>
<dbReference type="InterPro" id="IPR036097">
    <property type="entry name" value="HisK_dim/P_sf"/>
</dbReference>
<dbReference type="Pfam" id="PF00512">
    <property type="entry name" value="HisKA"/>
    <property type="match status" value="1"/>
</dbReference>
<keyword evidence="15" id="KW-0808">Transferase</keyword>
<dbReference type="PROSITE" id="PS50109">
    <property type="entry name" value="HIS_KIN"/>
    <property type="match status" value="1"/>
</dbReference>
<evidence type="ECO:0000256" key="12">
    <source>
        <dbReference type="SAM" id="Phobius"/>
    </source>
</evidence>
<dbReference type="CDD" id="cd00082">
    <property type="entry name" value="HisKA"/>
    <property type="match status" value="1"/>
</dbReference>
<dbReference type="SMART" id="SM00448">
    <property type="entry name" value="REC"/>
    <property type="match status" value="1"/>
</dbReference>
<evidence type="ECO:0000256" key="9">
    <source>
        <dbReference type="ARBA" id="ARBA00023012"/>
    </source>
</evidence>
<evidence type="ECO:0000256" key="7">
    <source>
        <dbReference type="ARBA" id="ARBA00022801"/>
    </source>
</evidence>
<dbReference type="PRINTS" id="PR00344">
    <property type="entry name" value="BCTRLSENSOR"/>
</dbReference>
<keyword evidence="6 12" id="KW-0812">Transmembrane</keyword>
<keyword evidence="16" id="KW-1185">Reference proteome</keyword>
<feature type="modified residue" description="4-aspartylphosphate" evidence="11">
    <location>
        <position position="787"/>
    </location>
</feature>
<feature type="transmembrane region" description="Helical" evidence="12">
    <location>
        <begin position="402"/>
        <end position="426"/>
    </location>
</feature>
<evidence type="ECO:0000313" key="15">
    <source>
        <dbReference type="EMBL" id="CAH0533074.1"/>
    </source>
</evidence>
<keyword evidence="10 12" id="KW-0472">Membrane</keyword>
<evidence type="ECO:0000256" key="8">
    <source>
        <dbReference type="ARBA" id="ARBA00022989"/>
    </source>
</evidence>
<sequence>MSRRSIPITQSLSVRGLVLLLALLATMTLAIMLVLNTTGRDLAIQGAAKQAEANARVVSKELGQLTENIEGIAIGIAELAANAVGDESLMVYVPAMLNHPQQQQLIAGGGIWPEPHVVNRNRSRASLFWARDRSGRLQFNAAYNRMDTPAYHHAAWYVPGRWLSQGEAHWSQSYVDPVTQEPMVTCTMPYYVDGQFAGVVTIDVMLKGLERYLANKGKTIGGYFILLDRAGHFVSYPKESGEFTQLASLTQTQAQSTAAPLSKTSLTGTPAQSVAIAPVAVAELAKISPDYAPLALKVMEAIERAQLLVKEDKRLNAVAMQLVAQSRDLDLASALITVATMPMTAQSISGLHDFDLWLERDPIWQGSSYLAGLVIQGTDWILLFSMPKSEMLAQAFVLESQLLWVLLPVALFILFLSYAGIHYQLVSPLIKLRRELNQNKHTGEFQPLTIYHQDELGVLVSEFNHRSRSLQKAQKQAQAAAEAKQLFMANMSHEIRTPMNGIIGAANLLKDGRLSEEDKKLVHVIDRSANTLLLLINDILDFSKLESNHIVLENNSLDFEDLCQHIFSLVTPVPLLEGEAPAVDYQFIYQTGTPKRIFGDALRLQQVITNLLGNAVKFTSSGKVVLTISAQLQDDEYANFTIQVADSGIGIAQHQIDAIFDKFSQADASTSRKYGGTGLGLAITKQLVALMRGDISVFSQYGVGSCFTVTLPLKLDLAYAQRQGPAINKVASPFQRRHCLLVEDSQVNLMLARKLLEKMGFEVSVALDGQAACDSAQLQRFDIIYMDMQMPVMDGLTATHQIRQQQGPNQYTPIVAMTANVMASDVERCLQAGMQGHISKPVIEQEVFDVTQELLNPMHSSV</sequence>
<name>A0ABN8DS95_9VIBR</name>
<comment type="subcellular location">
    <subcellularLocation>
        <location evidence="2">Cell membrane</location>
        <topology evidence="2">Multi-pass membrane protein</topology>
    </subcellularLocation>
</comment>
<evidence type="ECO:0000256" key="1">
    <source>
        <dbReference type="ARBA" id="ARBA00000085"/>
    </source>
</evidence>
<protein>
    <recommendedName>
        <fullName evidence="3">histidine kinase</fullName>
        <ecNumber evidence="3">2.7.13.3</ecNumber>
    </recommendedName>
</protein>
<dbReference type="Gene3D" id="3.30.450.20">
    <property type="entry name" value="PAS domain"/>
    <property type="match status" value="1"/>
</dbReference>
<dbReference type="InterPro" id="IPR004358">
    <property type="entry name" value="Sig_transdc_His_kin-like_C"/>
</dbReference>
<comment type="catalytic activity">
    <reaction evidence="1">
        <text>ATP + protein L-histidine = ADP + protein N-phospho-L-histidine.</text>
        <dbReference type="EC" id="2.7.13.3"/>
    </reaction>
</comment>
<dbReference type="PROSITE" id="PS50110">
    <property type="entry name" value="RESPONSE_REGULATORY"/>
    <property type="match status" value="1"/>
</dbReference>
<dbReference type="SMART" id="SM00387">
    <property type="entry name" value="HATPase_c"/>
    <property type="match status" value="1"/>
</dbReference>
<dbReference type="EMBL" id="CAKLDI010000001">
    <property type="protein sequence ID" value="CAH0533074.1"/>
    <property type="molecule type" value="Genomic_DNA"/>
</dbReference>
<feature type="transmembrane region" description="Helical" evidence="12">
    <location>
        <begin position="12"/>
        <end position="35"/>
    </location>
</feature>
<dbReference type="InterPro" id="IPR001789">
    <property type="entry name" value="Sig_transdc_resp-reg_receiver"/>
</dbReference>
<dbReference type="PANTHER" id="PTHR45339:SF1">
    <property type="entry name" value="HYBRID SIGNAL TRANSDUCTION HISTIDINE KINASE J"/>
    <property type="match status" value="1"/>
</dbReference>
<reference evidence="15" key="1">
    <citation type="submission" date="2021-11" db="EMBL/GenBank/DDBJ databases">
        <authorList>
            <person name="Rodrigo-Torres L."/>
            <person name="Arahal R. D."/>
            <person name="Lucena T."/>
        </authorList>
    </citation>
    <scope>NUCLEOTIDE SEQUENCE</scope>
    <source>
        <strain evidence="15">CECT 7929</strain>
    </source>
</reference>
<proteinExistence type="predicted"/>
<dbReference type="InterPro" id="IPR003661">
    <property type="entry name" value="HisK_dim/P_dom"/>
</dbReference>
<dbReference type="InterPro" id="IPR036890">
    <property type="entry name" value="HATPase_C_sf"/>
</dbReference>
<dbReference type="Pfam" id="PF00072">
    <property type="entry name" value="Response_reg"/>
    <property type="match status" value="1"/>
</dbReference>
<dbReference type="GO" id="GO:0004673">
    <property type="term" value="F:protein histidine kinase activity"/>
    <property type="evidence" value="ECO:0007669"/>
    <property type="project" value="UniProtKB-EC"/>
</dbReference>
<dbReference type="PANTHER" id="PTHR45339">
    <property type="entry name" value="HYBRID SIGNAL TRANSDUCTION HISTIDINE KINASE J"/>
    <property type="match status" value="1"/>
</dbReference>
<organism evidence="15 16">
    <name type="scientific">Vibrio stylophorae</name>
    <dbReference type="NCBI Taxonomy" id="659351"/>
    <lineage>
        <taxon>Bacteria</taxon>
        <taxon>Pseudomonadati</taxon>
        <taxon>Pseudomonadota</taxon>
        <taxon>Gammaproteobacteria</taxon>
        <taxon>Vibrionales</taxon>
        <taxon>Vibrionaceae</taxon>
        <taxon>Vibrio</taxon>
    </lineage>
</organism>
<evidence type="ECO:0000256" key="10">
    <source>
        <dbReference type="ARBA" id="ARBA00023136"/>
    </source>
</evidence>
<dbReference type="CDD" id="cd17546">
    <property type="entry name" value="REC_hyHK_CKI1_RcsC-like"/>
    <property type="match status" value="1"/>
</dbReference>
<evidence type="ECO:0000256" key="5">
    <source>
        <dbReference type="ARBA" id="ARBA00022553"/>
    </source>
</evidence>
<evidence type="ECO:0000256" key="11">
    <source>
        <dbReference type="PROSITE-ProRule" id="PRU00169"/>
    </source>
</evidence>
<keyword evidence="5 11" id="KW-0597">Phosphoprotein</keyword>
<evidence type="ECO:0000256" key="2">
    <source>
        <dbReference type="ARBA" id="ARBA00004651"/>
    </source>
</evidence>
<keyword evidence="8 12" id="KW-1133">Transmembrane helix</keyword>
<keyword evidence="15" id="KW-0418">Kinase</keyword>
<dbReference type="Proteomes" id="UP000838672">
    <property type="component" value="Unassembled WGS sequence"/>
</dbReference>
<dbReference type="InterPro" id="IPR033479">
    <property type="entry name" value="dCache_1"/>
</dbReference>
<dbReference type="Gene3D" id="3.40.50.2300">
    <property type="match status" value="1"/>
</dbReference>
<dbReference type="Gene3D" id="1.10.287.130">
    <property type="match status" value="1"/>
</dbReference>
<keyword evidence="4" id="KW-1003">Cell membrane</keyword>
<evidence type="ECO:0000259" key="13">
    <source>
        <dbReference type="PROSITE" id="PS50109"/>
    </source>
</evidence>
<evidence type="ECO:0000256" key="6">
    <source>
        <dbReference type="ARBA" id="ARBA00022692"/>
    </source>
</evidence>
<keyword evidence="9" id="KW-0902">Two-component regulatory system</keyword>
<dbReference type="SMART" id="SM00388">
    <property type="entry name" value="HisKA"/>
    <property type="match status" value="1"/>
</dbReference>
<dbReference type="EC" id="2.7.13.3" evidence="3"/>
<dbReference type="InterPro" id="IPR011006">
    <property type="entry name" value="CheY-like_superfamily"/>
</dbReference>
<dbReference type="InterPro" id="IPR005467">
    <property type="entry name" value="His_kinase_dom"/>
</dbReference>
<evidence type="ECO:0000256" key="3">
    <source>
        <dbReference type="ARBA" id="ARBA00012438"/>
    </source>
</evidence>
<dbReference type="CDD" id="cd12913">
    <property type="entry name" value="PDC1_MCP_like"/>
    <property type="match status" value="1"/>
</dbReference>
<evidence type="ECO:0000259" key="14">
    <source>
        <dbReference type="PROSITE" id="PS50110"/>
    </source>
</evidence>
<evidence type="ECO:0000256" key="4">
    <source>
        <dbReference type="ARBA" id="ARBA00022475"/>
    </source>
</evidence>
<dbReference type="Pfam" id="PF02743">
    <property type="entry name" value="dCache_1"/>
    <property type="match status" value="1"/>
</dbReference>
<dbReference type="CDD" id="cd16922">
    <property type="entry name" value="HATPase_EvgS-ArcB-TorS-like"/>
    <property type="match status" value="1"/>
</dbReference>
<dbReference type="Pfam" id="PF02518">
    <property type="entry name" value="HATPase_c"/>
    <property type="match status" value="1"/>
</dbReference>
<feature type="domain" description="Response regulatory" evidence="14">
    <location>
        <begin position="738"/>
        <end position="855"/>
    </location>
</feature>
<dbReference type="SUPFAM" id="SSF47384">
    <property type="entry name" value="Homodimeric domain of signal transducing histidine kinase"/>
    <property type="match status" value="1"/>
</dbReference>
<gene>
    <name evidence="15" type="primary">rcsC_2</name>
    <name evidence="15" type="ORF">VST7929_00927</name>
</gene>